<keyword evidence="2" id="KW-0732">Signal</keyword>
<feature type="compositionally biased region" description="Polar residues" evidence="1">
    <location>
        <begin position="32"/>
        <end position="44"/>
    </location>
</feature>
<evidence type="ECO:0000256" key="2">
    <source>
        <dbReference type="SAM" id="SignalP"/>
    </source>
</evidence>
<accession>A0A2M4DGG3</accession>
<proteinExistence type="predicted"/>
<feature type="chain" id="PRO_5014973449" evidence="2">
    <location>
        <begin position="22"/>
        <end position="69"/>
    </location>
</feature>
<evidence type="ECO:0000313" key="3">
    <source>
        <dbReference type="EMBL" id="MBW76615.1"/>
    </source>
</evidence>
<organism evidence="3">
    <name type="scientific">Anopheles darlingi</name>
    <name type="common">Mosquito</name>
    <dbReference type="NCBI Taxonomy" id="43151"/>
    <lineage>
        <taxon>Eukaryota</taxon>
        <taxon>Metazoa</taxon>
        <taxon>Ecdysozoa</taxon>
        <taxon>Arthropoda</taxon>
        <taxon>Hexapoda</taxon>
        <taxon>Insecta</taxon>
        <taxon>Pterygota</taxon>
        <taxon>Neoptera</taxon>
        <taxon>Endopterygota</taxon>
        <taxon>Diptera</taxon>
        <taxon>Nematocera</taxon>
        <taxon>Culicoidea</taxon>
        <taxon>Culicidae</taxon>
        <taxon>Anophelinae</taxon>
        <taxon>Anopheles</taxon>
    </lineage>
</organism>
<sequence length="69" mass="7287">MMMILVVSLLLLLPACLPCLAQRGGGQGPVGTDSSNHPNRSWTRGTGLCSDRLPPPRHPPSIGRAGDQK</sequence>
<feature type="signal peptide" evidence="2">
    <location>
        <begin position="1"/>
        <end position="21"/>
    </location>
</feature>
<feature type="region of interest" description="Disordered" evidence="1">
    <location>
        <begin position="24"/>
        <end position="69"/>
    </location>
</feature>
<dbReference type="AlphaFoldDB" id="A0A2M4DGG3"/>
<dbReference type="EMBL" id="GGFL01012437">
    <property type="protein sequence ID" value="MBW76615.1"/>
    <property type="molecule type" value="Transcribed_RNA"/>
</dbReference>
<evidence type="ECO:0000256" key="1">
    <source>
        <dbReference type="SAM" id="MobiDB-lite"/>
    </source>
</evidence>
<reference evidence="3" key="1">
    <citation type="submission" date="2018-01" db="EMBL/GenBank/DDBJ databases">
        <title>An insight into the sialome of Amazonian anophelines.</title>
        <authorList>
            <person name="Ribeiro J.M."/>
            <person name="Scarpassa V."/>
            <person name="Calvo E."/>
        </authorList>
    </citation>
    <scope>NUCLEOTIDE SEQUENCE</scope>
</reference>
<name>A0A2M4DGG3_ANODA</name>
<protein>
    <submittedName>
        <fullName evidence="3">Putative secreted protein</fullName>
    </submittedName>
</protein>